<dbReference type="RefSeq" id="WP_269403461.1">
    <property type="nucleotide sequence ID" value="NZ_JAPWGW010000006.1"/>
</dbReference>
<evidence type="ECO:0000313" key="2">
    <source>
        <dbReference type="EMBL" id="MCZ4299475.1"/>
    </source>
</evidence>
<reference evidence="2" key="1">
    <citation type="submission" date="2022-12" db="EMBL/GenBank/DDBJ databases">
        <title>Bacterial isolates from different developmental stages of Nematostella vectensis.</title>
        <authorList>
            <person name="Fraune S."/>
        </authorList>
    </citation>
    <scope>NUCLEOTIDE SEQUENCE</scope>
    <source>
        <strain evidence="2">G21632-S1</strain>
    </source>
</reference>
<keyword evidence="1" id="KW-1133">Transmembrane helix</keyword>
<name>A0ABT4LYM0_9PROT</name>
<feature type="transmembrane region" description="Helical" evidence="1">
    <location>
        <begin position="61"/>
        <end position="84"/>
    </location>
</feature>
<proteinExistence type="predicted"/>
<dbReference type="EMBL" id="JAPWGW010000006">
    <property type="protein sequence ID" value="MCZ4299475.1"/>
    <property type="molecule type" value="Genomic_DNA"/>
</dbReference>
<feature type="transmembrane region" description="Helical" evidence="1">
    <location>
        <begin position="12"/>
        <end position="33"/>
    </location>
</feature>
<feature type="transmembrane region" description="Helical" evidence="1">
    <location>
        <begin position="96"/>
        <end position="117"/>
    </location>
</feature>
<keyword evidence="1" id="KW-0812">Transmembrane</keyword>
<evidence type="ECO:0000256" key="1">
    <source>
        <dbReference type="SAM" id="Phobius"/>
    </source>
</evidence>
<accession>A0ABT4LYM0</accession>
<keyword evidence="1" id="KW-0472">Membrane</keyword>
<keyword evidence="3" id="KW-1185">Reference proteome</keyword>
<organism evidence="2 3">
    <name type="scientific">Henriciella marina</name>
    <dbReference type="NCBI Taxonomy" id="453851"/>
    <lineage>
        <taxon>Bacteria</taxon>
        <taxon>Pseudomonadati</taxon>
        <taxon>Pseudomonadota</taxon>
        <taxon>Alphaproteobacteria</taxon>
        <taxon>Hyphomonadales</taxon>
        <taxon>Hyphomonadaceae</taxon>
        <taxon>Henriciella</taxon>
    </lineage>
</organism>
<sequence>MSRPTLSRTPVIILSGIAMVAIGFCFSLVAPVIDGELLDMIWSGPAAEARLAEMNADARTVHFWTTLIIDTAYPLAYGAFLAGLAARFAPVRFARLAMVPAFLIVILDLAENTVQMIALQDAGNYLWLKTYLTPAKFGMFAFAALLAGVLGLVALARFALRNR</sequence>
<gene>
    <name evidence="2" type="ORF">O4G74_15550</name>
</gene>
<comment type="caution">
    <text evidence="2">The sequence shown here is derived from an EMBL/GenBank/DDBJ whole genome shotgun (WGS) entry which is preliminary data.</text>
</comment>
<protein>
    <recommendedName>
        <fullName evidence="4">DUF4386 domain-containing protein</fullName>
    </recommendedName>
</protein>
<dbReference type="Proteomes" id="UP001083770">
    <property type="component" value="Unassembled WGS sequence"/>
</dbReference>
<evidence type="ECO:0008006" key="4">
    <source>
        <dbReference type="Google" id="ProtNLM"/>
    </source>
</evidence>
<feature type="transmembrane region" description="Helical" evidence="1">
    <location>
        <begin position="137"/>
        <end position="160"/>
    </location>
</feature>
<evidence type="ECO:0000313" key="3">
    <source>
        <dbReference type="Proteomes" id="UP001083770"/>
    </source>
</evidence>